<keyword evidence="2 3" id="KW-0067">ATP-binding</keyword>
<dbReference type="InterPro" id="IPR033875">
    <property type="entry name" value="FlhG"/>
</dbReference>
<dbReference type="CDD" id="cd02038">
    <property type="entry name" value="FlhG-like"/>
    <property type="match status" value="1"/>
</dbReference>
<dbReference type="InterPro" id="IPR050625">
    <property type="entry name" value="ParA/MinD_ATPase"/>
</dbReference>
<evidence type="ECO:0000313" key="5">
    <source>
        <dbReference type="EMBL" id="ROH90796.1"/>
    </source>
</evidence>
<dbReference type="SUPFAM" id="SSF52540">
    <property type="entry name" value="P-loop containing nucleoside triphosphate hydrolases"/>
    <property type="match status" value="1"/>
</dbReference>
<sequence length="300" mass="31733">MWPSESERAPEDQAAGLRLGGYSGTGPRPPPKVIAVASGKGGVGKTTVSVNLSTAIAQTGRKTLLLDGDMGLANVDVLLGLTPAWNLSHVLEGRCSLEDTLLEGPAGLMVVPAASGKKNMAELTPAENAGIVRAFSELRREIDVLIVDTAAGIADSVTTLSAASQEVVVVVTNDPASITDAYALIKVLSRDHGVQRIQVLANQVANLGEAREIYAGLERVSERFLDVTLAFVGAVPYDDWLKTAVRRQKPVVELYPGSPSALAFQAIARRIEAWVPPTAARGHLEFFVERLLQQPQGVAA</sequence>
<evidence type="ECO:0000313" key="6">
    <source>
        <dbReference type="Proteomes" id="UP000282106"/>
    </source>
</evidence>
<name>A0A3N0VDK8_9GAMM</name>
<dbReference type="GO" id="GO:0005524">
    <property type="term" value="F:ATP binding"/>
    <property type="evidence" value="ECO:0007669"/>
    <property type="project" value="UniProtKB-KW"/>
</dbReference>
<dbReference type="GO" id="GO:0016887">
    <property type="term" value="F:ATP hydrolysis activity"/>
    <property type="evidence" value="ECO:0007669"/>
    <property type="project" value="TreeGrafter"/>
</dbReference>
<dbReference type="InParanoid" id="A0A3N0VDK8"/>
<dbReference type="RefSeq" id="WP_123211250.1">
    <property type="nucleotide sequence ID" value="NZ_RJVO01000003.1"/>
</dbReference>
<dbReference type="InterPro" id="IPR033756">
    <property type="entry name" value="YlxH/NBP35"/>
</dbReference>
<dbReference type="Gene3D" id="3.40.50.300">
    <property type="entry name" value="P-loop containing nucleotide triphosphate hydrolases"/>
    <property type="match status" value="1"/>
</dbReference>
<dbReference type="EMBL" id="RJVO01000003">
    <property type="protein sequence ID" value="ROH90796.1"/>
    <property type="molecule type" value="Genomic_DNA"/>
</dbReference>
<dbReference type="GO" id="GO:0005829">
    <property type="term" value="C:cytosol"/>
    <property type="evidence" value="ECO:0007669"/>
    <property type="project" value="TreeGrafter"/>
</dbReference>
<keyword evidence="6" id="KW-1185">Reference proteome</keyword>
<keyword evidence="1 3" id="KW-0547">Nucleotide-binding</keyword>
<reference evidence="5 6" key="1">
    <citation type="submission" date="2018-10" db="EMBL/GenBank/DDBJ databases">
        <authorList>
            <person name="Chen W.-M."/>
        </authorList>
    </citation>
    <scope>NUCLEOTIDE SEQUENCE [LARGE SCALE GENOMIC DNA]</scope>
    <source>
        <strain evidence="5 6">THS-13</strain>
    </source>
</reference>
<dbReference type="PANTHER" id="PTHR43384:SF4">
    <property type="entry name" value="CELLULOSE BIOSYNTHESIS PROTEIN BCSQ-RELATED"/>
    <property type="match status" value="1"/>
</dbReference>
<protein>
    <submittedName>
        <fullName evidence="5">MinD/ParA family protein</fullName>
    </submittedName>
</protein>
<dbReference type="InterPro" id="IPR025501">
    <property type="entry name" value="MinD_FleN"/>
</dbReference>
<feature type="region of interest" description="Disordered" evidence="4">
    <location>
        <begin position="1"/>
        <end position="31"/>
    </location>
</feature>
<dbReference type="InterPro" id="IPR027417">
    <property type="entry name" value="P-loop_NTPase"/>
</dbReference>
<dbReference type="AlphaFoldDB" id="A0A3N0VDK8"/>
<proteinExistence type="predicted"/>
<dbReference type="GO" id="GO:0051782">
    <property type="term" value="P:negative regulation of cell division"/>
    <property type="evidence" value="ECO:0007669"/>
    <property type="project" value="TreeGrafter"/>
</dbReference>
<comment type="caution">
    <text evidence="5">The sequence shown here is derived from an EMBL/GenBank/DDBJ whole genome shotgun (WGS) entry which is preliminary data.</text>
</comment>
<evidence type="ECO:0000256" key="3">
    <source>
        <dbReference type="PIRSR" id="PIRSR003092-1"/>
    </source>
</evidence>
<dbReference type="GO" id="GO:0009898">
    <property type="term" value="C:cytoplasmic side of plasma membrane"/>
    <property type="evidence" value="ECO:0007669"/>
    <property type="project" value="TreeGrafter"/>
</dbReference>
<evidence type="ECO:0000256" key="1">
    <source>
        <dbReference type="ARBA" id="ARBA00022741"/>
    </source>
</evidence>
<gene>
    <name evidence="5" type="ORF">ED208_07335</name>
</gene>
<dbReference type="Pfam" id="PF10609">
    <property type="entry name" value="ParA"/>
    <property type="match status" value="1"/>
</dbReference>
<dbReference type="PIRSF" id="PIRSF003092">
    <property type="entry name" value="MinD"/>
    <property type="match status" value="1"/>
</dbReference>
<organism evidence="5 6">
    <name type="scientific">Stagnimonas aquatica</name>
    <dbReference type="NCBI Taxonomy" id="2689987"/>
    <lineage>
        <taxon>Bacteria</taxon>
        <taxon>Pseudomonadati</taxon>
        <taxon>Pseudomonadota</taxon>
        <taxon>Gammaproteobacteria</taxon>
        <taxon>Nevskiales</taxon>
        <taxon>Nevskiaceae</taxon>
        <taxon>Stagnimonas</taxon>
    </lineage>
</organism>
<evidence type="ECO:0000256" key="2">
    <source>
        <dbReference type="ARBA" id="ARBA00022840"/>
    </source>
</evidence>
<evidence type="ECO:0000256" key="4">
    <source>
        <dbReference type="SAM" id="MobiDB-lite"/>
    </source>
</evidence>
<feature type="compositionally biased region" description="Basic and acidic residues" evidence="4">
    <location>
        <begin position="1"/>
        <end position="11"/>
    </location>
</feature>
<feature type="binding site" evidence="3">
    <location>
        <begin position="40"/>
        <end position="47"/>
    </location>
    <ligand>
        <name>ATP</name>
        <dbReference type="ChEBI" id="CHEBI:30616"/>
    </ligand>
</feature>
<accession>A0A3N0VDK8</accession>
<dbReference type="PANTHER" id="PTHR43384">
    <property type="entry name" value="SEPTUM SITE-DETERMINING PROTEIN MIND HOMOLOG, CHLOROPLASTIC-RELATED"/>
    <property type="match status" value="1"/>
</dbReference>
<dbReference type="Proteomes" id="UP000282106">
    <property type="component" value="Unassembled WGS sequence"/>
</dbReference>